<dbReference type="PANTHER" id="PTHR23137:SF36">
    <property type="entry name" value="VESICLE TRANSPORT PROTEIN SFT2C"/>
    <property type="match status" value="1"/>
</dbReference>
<dbReference type="GO" id="GO:0015031">
    <property type="term" value="P:protein transport"/>
    <property type="evidence" value="ECO:0007669"/>
    <property type="project" value="UniProtKB-KW"/>
</dbReference>
<dbReference type="WBParaSite" id="jg19022">
    <property type="protein sequence ID" value="jg19022"/>
    <property type="gene ID" value="jg19022"/>
</dbReference>
<evidence type="ECO:0000256" key="7">
    <source>
        <dbReference type="ARBA" id="ARBA00023136"/>
    </source>
</evidence>
<keyword evidence="3 9" id="KW-0813">Transport</keyword>
<organism evidence="11 12">
    <name type="scientific">Ditylenchus dipsaci</name>
    <dbReference type="NCBI Taxonomy" id="166011"/>
    <lineage>
        <taxon>Eukaryota</taxon>
        <taxon>Metazoa</taxon>
        <taxon>Ecdysozoa</taxon>
        <taxon>Nematoda</taxon>
        <taxon>Chromadorea</taxon>
        <taxon>Rhabditida</taxon>
        <taxon>Tylenchina</taxon>
        <taxon>Tylenchomorpha</taxon>
        <taxon>Sphaerularioidea</taxon>
        <taxon>Anguinidae</taxon>
        <taxon>Anguininae</taxon>
        <taxon>Ditylenchus</taxon>
    </lineage>
</organism>
<evidence type="ECO:0000256" key="8">
    <source>
        <dbReference type="ARBA" id="ARBA00025800"/>
    </source>
</evidence>
<keyword evidence="7 9" id="KW-0472">Membrane</keyword>
<proteinExistence type="inferred from homology"/>
<evidence type="ECO:0000256" key="9">
    <source>
        <dbReference type="RuleBase" id="RU363111"/>
    </source>
</evidence>
<keyword evidence="11" id="KW-1185">Reference proteome</keyword>
<feature type="compositionally biased region" description="Polar residues" evidence="10">
    <location>
        <begin position="8"/>
        <end position="17"/>
    </location>
</feature>
<reference evidence="12" key="1">
    <citation type="submission" date="2022-11" db="UniProtKB">
        <authorList>
            <consortium name="WormBaseParasite"/>
        </authorList>
    </citation>
    <scope>IDENTIFICATION</scope>
</reference>
<keyword evidence="4 9" id="KW-0812">Transmembrane</keyword>
<protein>
    <recommendedName>
        <fullName evidence="9">Vesicle transport protein</fullName>
    </recommendedName>
</protein>
<dbReference type="Proteomes" id="UP000887574">
    <property type="component" value="Unplaced"/>
</dbReference>
<dbReference type="GO" id="GO:0012505">
    <property type="term" value="C:endomembrane system"/>
    <property type="evidence" value="ECO:0007669"/>
    <property type="project" value="UniProtKB-ARBA"/>
</dbReference>
<accession>A0A915DGJ3</accession>
<comment type="subcellular location">
    <subcellularLocation>
        <location evidence="2 9">Membrane</location>
        <topology evidence="2 9">Multi-pass membrane protein</topology>
    </subcellularLocation>
</comment>
<dbReference type="GO" id="GO:0016192">
    <property type="term" value="P:vesicle-mediated transport"/>
    <property type="evidence" value="ECO:0007669"/>
    <property type="project" value="InterPro"/>
</dbReference>
<comment type="function">
    <text evidence="1 9">May be involved in fusion of retrograde transport vesicles derived from an endocytic compartment with the Golgi complex.</text>
</comment>
<dbReference type="PANTHER" id="PTHR23137">
    <property type="entry name" value="VESICLE TRANSPORT PROTEIN-RELATED"/>
    <property type="match status" value="1"/>
</dbReference>
<feature type="compositionally biased region" description="Polar residues" evidence="10">
    <location>
        <begin position="69"/>
        <end position="79"/>
    </location>
</feature>
<comment type="similarity">
    <text evidence="8 9">Belongs to the SFT2 family.</text>
</comment>
<evidence type="ECO:0000256" key="6">
    <source>
        <dbReference type="ARBA" id="ARBA00022989"/>
    </source>
</evidence>
<evidence type="ECO:0000256" key="2">
    <source>
        <dbReference type="ARBA" id="ARBA00004141"/>
    </source>
</evidence>
<evidence type="ECO:0000256" key="4">
    <source>
        <dbReference type="ARBA" id="ARBA00022692"/>
    </source>
</evidence>
<feature type="transmembrane region" description="Helical" evidence="9">
    <location>
        <begin position="139"/>
        <end position="159"/>
    </location>
</feature>
<evidence type="ECO:0000256" key="5">
    <source>
        <dbReference type="ARBA" id="ARBA00022927"/>
    </source>
</evidence>
<evidence type="ECO:0000313" key="12">
    <source>
        <dbReference type="WBParaSite" id="jg19022"/>
    </source>
</evidence>
<feature type="region of interest" description="Disordered" evidence="10">
    <location>
        <begin position="1"/>
        <end position="26"/>
    </location>
</feature>
<evidence type="ECO:0000313" key="11">
    <source>
        <dbReference type="Proteomes" id="UP000887574"/>
    </source>
</evidence>
<dbReference type="InterPro" id="IPR011691">
    <property type="entry name" value="Vesicle_transpt_SFT2"/>
</dbReference>
<dbReference type="AlphaFoldDB" id="A0A915DGJ3"/>
<dbReference type="InterPro" id="IPR007305">
    <property type="entry name" value="Vesicle_transpt_Got1/SFT2"/>
</dbReference>
<evidence type="ECO:0000256" key="10">
    <source>
        <dbReference type="SAM" id="MobiDB-lite"/>
    </source>
</evidence>
<name>A0A915DGJ3_9BILA</name>
<evidence type="ECO:0000256" key="1">
    <source>
        <dbReference type="ARBA" id="ARBA00003566"/>
    </source>
</evidence>
<sequence length="160" mass="17450">MSALSDFVNEQRNKSGSSNGGIRPSFSSLTNMGMRPSFSMANIGTKIGTSFNGFFKTDGSDDLEALTDNPAQNGQLPSTRNRRPGATTGWFSFGADEAVCGLTRFQRISAFFLFMFAAAFCFASALMILPMLVLQTRKFAALNTLGSTFFIMSFGFLWVH</sequence>
<keyword evidence="5 9" id="KW-0653">Protein transport</keyword>
<keyword evidence="6 9" id="KW-1133">Transmembrane helix</keyword>
<evidence type="ECO:0000256" key="3">
    <source>
        <dbReference type="ARBA" id="ARBA00022448"/>
    </source>
</evidence>
<dbReference type="GO" id="GO:0016020">
    <property type="term" value="C:membrane"/>
    <property type="evidence" value="ECO:0007669"/>
    <property type="project" value="UniProtKB-SubCell"/>
</dbReference>
<comment type="caution">
    <text evidence="9">Lacks conserved residue(s) required for the propagation of feature annotation.</text>
</comment>
<feature type="transmembrane region" description="Helical" evidence="9">
    <location>
        <begin position="111"/>
        <end position="133"/>
    </location>
</feature>
<dbReference type="GO" id="GO:0005737">
    <property type="term" value="C:cytoplasm"/>
    <property type="evidence" value="ECO:0007669"/>
    <property type="project" value="UniProtKB-ARBA"/>
</dbReference>
<dbReference type="Pfam" id="PF04178">
    <property type="entry name" value="Got1"/>
    <property type="match status" value="1"/>
</dbReference>
<feature type="region of interest" description="Disordered" evidence="10">
    <location>
        <begin position="62"/>
        <end position="83"/>
    </location>
</feature>